<sequence>MKKSVAARKSGTTRPASSQPEKEARRFFGMRALGALIDPVARPALKRRPSLAVQIILDWPHIVGPALARMSTPRKLSGGTLTIACAGPAAVEMQYLIPQLLERINSMAGGAPAGEGRQSPLLFRDQSAIVTRVRIIHDAVLEDVSDRPARKPAEPITIEEGHRQPIHDVLQRLGGHISARERDKPNS</sequence>
<reference evidence="2" key="1">
    <citation type="submission" date="2022-10" db="EMBL/GenBank/DDBJ databases">
        <title>Candidatus Kirkpatrella diaphorinas gen. nov., sp. nov., an uncultured endosymbiont identified in a population of Diaphorina citri from Hawaii.</title>
        <authorList>
            <person name="Henry E.M."/>
            <person name="Carlson C.R."/>
            <person name="Kuo Y.-W."/>
        </authorList>
    </citation>
    <scope>NUCLEOTIDE SEQUENCE</scope>
    <source>
        <strain evidence="2">CADCRV1</strain>
    </source>
</reference>
<dbReference type="Proteomes" id="UP001163831">
    <property type="component" value="Chromosome"/>
</dbReference>
<dbReference type="Pfam" id="PF05258">
    <property type="entry name" value="DciA"/>
    <property type="match status" value="1"/>
</dbReference>
<name>A0ABY6GI51_9PROT</name>
<protein>
    <submittedName>
        <fullName evidence="2">DUF721 domain-containing protein</fullName>
    </submittedName>
</protein>
<gene>
    <name evidence="2" type="ORF">N5W20_07510</name>
</gene>
<evidence type="ECO:0000313" key="2">
    <source>
        <dbReference type="EMBL" id="UYH50939.1"/>
    </source>
</evidence>
<dbReference type="InterPro" id="IPR007922">
    <property type="entry name" value="DciA-like"/>
</dbReference>
<evidence type="ECO:0000313" key="3">
    <source>
        <dbReference type="Proteomes" id="UP001163831"/>
    </source>
</evidence>
<dbReference type="EMBL" id="CP107052">
    <property type="protein sequence ID" value="UYH50939.1"/>
    <property type="molecule type" value="Genomic_DNA"/>
</dbReference>
<evidence type="ECO:0000256" key="1">
    <source>
        <dbReference type="SAM" id="MobiDB-lite"/>
    </source>
</evidence>
<proteinExistence type="predicted"/>
<organism evidence="2 3">
    <name type="scientific">Candidatus Kirkpatrickella diaphorinae</name>
    <dbReference type="NCBI Taxonomy" id="2984322"/>
    <lineage>
        <taxon>Bacteria</taxon>
        <taxon>Pseudomonadati</taxon>
        <taxon>Pseudomonadota</taxon>
        <taxon>Alphaproteobacteria</taxon>
        <taxon>Acetobacterales</taxon>
        <taxon>Acetobacteraceae</taxon>
        <taxon>Candidatus Kirkpatrickella</taxon>
    </lineage>
</organism>
<feature type="compositionally biased region" description="Polar residues" evidence="1">
    <location>
        <begin position="10"/>
        <end position="19"/>
    </location>
</feature>
<accession>A0ABY6GI51</accession>
<feature type="region of interest" description="Disordered" evidence="1">
    <location>
        <begin position="1"/>
        <end position="23"/>
    </location>
</feature>
<keyword evidence="3" id="KW-1185">Reference proteome</keyword>
<dbReference type="RefSeq" id="WP_319806532.1">
    <property type="nucleotide sequence ID" value="NZ_CP107052.1"/>
</dbReference>